<evidence type="ECO:0000259" key="7">
    <source>
        <dbReference type="Pfam" id="PF07715"/>
    </source>
</evidence>
<evidence type="ECO:0000256" key="2">
    <source>
        <dbReference type="ARBA" id="ARBA00023136"/>
    </source>
</evidence>
<comment type="caution">
    <text evidence="8">The sequence shown here is derived from an EMBL/GenBank/DDBJ whole genome shotgun (WGS) entry which is preliminary data.</text>
</comment>
<dbReference type="InterPro" id="IPR010104">
    <property type="entry name" value="TonB_rcpt_bac"/>
</dbReference>
<dbReference type="Gene3D" id="2.40.170.20">
    <property type="entry name" value="TonB-dependent receptor, beta-barrel domain"/>
    <property type="match status" value="1"/>
</dbReference>
<comment type="similarity">
    <text evidence="4">Belongs to the TonB-dependent receptor family.</text>
</comment>
<organism evidence="8 9">
    <name type="scientific">Microbulbifer celer</name>
    <dbReference type="NCBI Taxonomy" id="435905"/>
    <lineage>
        <taxon>Bacteria</taxon>
        <taxon>Pseudomonadati</taxon>
        <taxon>Pseudomonadota</taxon>
        <taxon>Gammaproteobacteria</taxon>
        <taxon>Cellvibrionales</taxon>
        <taxon>Microbulbiferaceae</taxon>
        <taxon>Microbulbifer</taxon>
    </lineage>
</organism>
<reference evidence="9" key="1">
    <citation type="journal article" date="2019" name="Int. J. Syst. Evol. Microbiol.">
        <title>The Global Catalogue of Microorganisms (GCM) 10K type strain sequencing project: providing services to taxonomists for standard genome sequencing and annotation.</title>
        <authorList>
            <consortium name="The Broad Institute Genomics Platform"/>
            <consortium name="The Broad Institute Genome Sequencing Center for Infectious Disease"/>
            <person name="Wu L."/>
            <person name="Ma J."/>
        </authorList>
    </citation>
    <scope>NUCLEOTIDE SEQUENCE [LARGE SCALE GENOMIC DNA]</scope>
    <source>
        <strain evidence="9">CCUG 54356</strain>
    </source>
</reference>
<accession>A0ABW3UC51</accession>
<feature type="domain" description="TonB-dependent receptor plug" evidence="7">
    <location>
        <begin position="49"/>
        <end position="165"/>
    </location>
</feature>
<keyword evidence="3" id="KW-0998">Cell outer membrane</keyword>
<keyword evidence="4" id="KW-0798">TonB box</keyword>
<dbReference type="EMBL" id="JBHTLR010000033">
    <property type="protein sequence ID" value="MFD1218278.1"/>
    <property type="molecule type" value="Genomic_DNA"/>
</dbReference>
<keyword evidence="8" id="KW-0675">Receptor</keyword>
<evidence type="ECO:0000259" key="6">
    <source>
        <dbReference type="Pfam" id="PF00593"/>
    </source>
</evidence>
<dbReference type="Pfam" id="PF07715">
    <property type="entry name" value="Plug"/>
    <property type="match status" value="1"/>
</dbReference>
<evidence type="ECO:0000256" key="3">
    <source>
        <dbReference type="ARBA" id="ARBA00023237"/>
    </source>
</evidence>
<dbReference type="SUPFAM" id="SSF56935">
    <property type="entry name" value="Porins"/>
    <property type="match status" value="1"/>
</dbReference>
<feature type="chain" id="PRO_5046047229" evidence="5">
    <location>
        <begin position="22"/>
        <end position="1018"/>
    </location>
</feature>
<dbReference type="RefSeq" id="WP_230435854.1">
    <property type="nucleotide sequence ID" value="NZ_CP087715.1"/>
</dbReference>
<dbReference type="PANTHER" id="PTHR40980:SF3">
    <property type="entry name" value="TONB-DEPENDENT RECEPTOR-LIKE BETA-BARREL DOMAIN-CONTAINING PROTEIN"/>
    <property type="match status" value="1"/>
</dbReference>
<dbReference type="PROSITE" id="PS51257">
    <property type="entry name" value="PROKAR_LIPOPROTEIN"/>
    <property type="match status" value="1"/>
</dbReference>
<dbReference type="Pfam" id="PF00593">
    <property type="entry name" value="TonB_dep_Rec_b-barrel"/>
    <property type="match status" value="1"/>
</dbReference>
<evidence type="ECO:0000313" key="8">
    <source>
        <dbReference type="EMBL" id="MFD1218278.1"/>
    </source>
</evidence>
<keyword evidence="9" id="KW-1185">Reference proteome</keyword>
<dbReference type="Proteomes" id="UP001597264">
    <property type="component" value="Unassembled WGS sequence"/>
</dbReference>
<proteinExistence type="inferred from homology"/>
<dbReference type="Gene3D" id="2.170.130.10">
    <property type="entry name" value="TonB-dependent receptor, plug domain"/>
    <property type="match status" value="1"/>
</dbReference>
<keyword evidence="5" id="KW-0732">Signal</keyword>
<gene>
    <name evidence="8" type="ORF">ACFQ2X_16875</name>
</gene>
<dbReference type="NCBIfam" id="TIGR01782">
    <property type="entry name" value="TonB-Xanth-Caul"/>
    <property type="match status" value="1"/>
</dbReference>
<dbReference type="InterPro" id="IPR036942">
    <property type="entry name" value="Beta-barrel_TonB_sf"/>
</dbReference>
<name>A0ABW3UC51_9GAMM</name>
<dbReference type="InterPro" id="IPR012910">
    <property type="entry name" value="Plug_dom"/>
</dbReference>
<evidence type="ECO:0000256" key="5">
    <source>
        <dbReference type="SAM" id="SignalP"/>
    </source>
</evidence>
<comment type="subcellular location">
    <subcellularLocation>
        <location evidence="1 4">Cell outer membrane</location>
    </subcellularLocation>
</comment>
<dbReference type="InterPro" id="IPR037066">
    <property type="entry name" value="Plug_dom_sf"/>
</dbReference>
<evidence type="ECO:0000313" key="9">
    <source>
        <dbReference type="Proteomes" id="UP001597264"/>
    </source>
</evidence>
<evidence type="ECO:0000256" key="4">
    <source>
        <dbReference type="RuleBase" id="RU003357"/>
    </source>
</evidence>
<dbReference type="InterPro" id="IPR000531">
    <property type="entry name" value="Beta-barrel_TonB"/>
</dbReference>
<protein>
    <submittedName>
        <fullName evidence="8">TonB-dependent receptor</fullName>
    </submittedName>
</protein>
<evidence type="ECO:0000256" key="1">
    <source>
        <dbReference type="ARBA" id="ARBA00004442"/>
    </source>
</evidence>
<feature type="domain" description="TonB-dependent receptor-like beta-barrel" evidence="6">
    <location>
        <begin position="437"/>
        <end position="985"/>
    </location>
</feature>
<feature type="signal peptide" evidence="5">
    <location>
        <begin position="1"/>
        <end position="21"/>
    </location>
</feature>
<dbReference type="PANTHER" id="PTHR40980">
    <property type="entry name" value="PLUG DOMAIN-CONTAINING PROTEIN"/>
    <property type="match status" value="1"/>
</dbReference>
<keyword evidence="2 4" id="KW-0472">Membrane</keyword>
<sequence>MFERKKLSGAVVAAITSMACASVLAQDATLEEVVVTGIRASMDRAMDIKRDASGVVDAISAEDIGKFPSSNLAESLQRIPGVAIDRQNGEGSKITVRGFGPGYNLVTLNGRTLPTATVGIMGQRDNYTGAQGRSFGFENLTAEGISGLEVYKTGNALVPSGGLGATVNINTLRPLESDNSASMSFKTNHDTSVGSDGDSVTPELSGLFNWSNEDSTFGIGVFGSYSERDSGAVMGQANDWVVSRQSGDFLSDTSKVRADGDPSNYQNVPVDGELFAIPQDSRYDYSELTRERFNGQLVAQYTPTDSLRFTADYTFASNEQAEMRFEQTNWFATPFDQLIFDGSGPVNNALFMQENNDGTKDIGFEQTNRATKESLDSFGLNMEWDLAENQTLRVDGHSSTGEARPNNPLGHTSTFVDFAAPVILQHSLDWRSGFPVQDYTIDDSAKGNGNGVLDVGDLATQVQRSSTQQQDMDVKELDVRYTFDWESSQLDLGVNYRDTEVFVATASTQQDIGTWGMAELRNVEELAPGLVEAYCLECQFGDYSSGRGDVSFRADAAALFPIFQEHFLNHEDPALRTDVTVSGSQNTVQEDIMAYYANYKFETELFDIPVQLNAGLRYEETEVESFSLQTVPTGVSWTADNDFVINYGSEEQNVEGLGKYHHLLPNLDLKFDLTENLVGRVSYSETIGRVPYSNLFSSTTVQAPNNPTALGGQTGGNLEDPSLLPLESKNFDISAEWYFADSSYVSVGYFDKTVDNFLGTGVFKRSLFDLRDPSSGAAGTRSGDALAVIDELGIDQSPANLFTMVALIDANNGNVAAAQSEFESKLEGGQLPQSYVDQILGAYDVNTDSSDPLMEFEVTQPINEREGNIDGWEFAAQHFFGDTGFGLAGSYTMVNGDVEADPAQDPSENQFALTGLGDTFNVTAIYENFGWSARLAYNWRDEFLNATNQGGSRSPQFTDEYGQYDLSVSYDINDNLQVQFEGINLTGEDQLQYRREKKMVIWAYELEPRYALGVRYKW</sequence>